<evidence type="ECO:0000259" key="12">
    <source>
        <dbReference type="Pfam" id="PF08351"/>
    </source>
</evidence>
<feature type="region of interest" description="Disordered" evidence="10">
    <location>
        <begin position="1037"/>
        <end position="1186"/>
    </location>
</feature>
<evidence type="ECO:0000256" key="5">
    <source>
        <dbReference type="ARBA" id="ARBA00022741"/>
    </source>
</evidence>
<feature type="compositionally biased region" description="Low complexity" evidence="10">
    <location>
        <begin position="1044"/>
        <end position="1063"/>
    </location>
</feature>
<reference evidence="15" key="1">
    <citation type="submission" date="2022-07" db="EMBL/GenBank/DDBJ databases">
        <title>Phylogenomic reconstructions and comparative analyses of Kickxellomycotina fungi.</title>
        <authorList>
            <person name="Reynolds N.K."/>
            <person name="Stajich J.E."/>
            <person name="Barry K."/>
            <person name="Grigoriev I.V."/>
            <person name="Crous P."/>
            <person name="Smith M.E."/>
        </authorList>
    </citation>
    <scope>NUCLEOTIDE SEQUENCE</scope>
    <source>
        <strain evidence="15">RSA 567</strain>
    </source>
</reference>
<evidence type="ECO:0000256" key="2">
    <source>
        <dbReference type="ARBA" id="ARBA00022552"/>
    </source>
</evidence>
<feature type="domain" description="TmcA/NAT10 N-terminal" evidence="12">
    <location>
        <begin position="9"/>
        <end position="201"/>
    </location>
</feature>
<feature type="region of interest" description="Disordered" evidence="10">
    <location>
        <begin position="1199"/>
        <end position="1257"/>
    </location>
</feature>
<dbReference type="GO" id="GO:0000049">
    <property type="term" value="F:tRNA binding"/>
    <property type="evidence" value="ECO:0007669"/>
    <property type="project" value="TreeGrafter"/>
</dbReference>
<keyword evidence="4 9" id="KW-0819">tRNA processing</keyword>
<dbReference type="EMBL" id="JANBQB010000187">
    <property type="protein sequence ID" value="KAJ1980044.1"/>
    <property type="molecule type" value="Genomic_DNA"/>
</dbReference>
<comment type="subcellular location">
    <subcellularLocation>
        <location evidence="1 9">Nucleus</location>
        <location evidence="1 9">Nucleolus</location>
    </subcellularLocation>
</comment>
<evidence type="ECO:0000256" key="7">
    <source>
        <dbReference type="ARBA" id="ARBA00023242"/>
    </source>
</evidence>
<dbReference type="GO" id="GO:0051391">
    <property type="term" value="P:tRNA acetylation"/>
    <property type="evidence" value="ECO:0007669"/>
    <property type="project" value="UniProtKB-UniRule"/>
</dbReference>
<dbReference type="InterPro" id="IPR007807">
    <property type="entry name" value="TcmA/NAT10_helicase"/>
</dbReference>
<dbReference type="Pfam" id="PF08351">
    <property type="entry name" value="TmcA_N"/>
    <property type="match status" value="1"/>
</dbReference>
<feature type="compositionally biased region" description="Low complexity" evidence="10">
    <location>
        <begin position="1246"/>
        <end position="1257"/>
    </location>
</feature>
<name>A0A9W8B965_9FUNG</name>
<dbReference type="PANTHER" id="PTHR10925:SF5">
    <property type="entry name" value="RNA CYTIDINE ACETYLTRANSFERASE"/>
    <property type="match status" value="1"/>
</dbReference>
<dbReference type="InterPro" id="IPR027417">
    <property type="entry name" value="P-loop_NTPase"/>
</dbReference>
<dbReference type="GO" id="GO:1904812">
    <property type="term" value="P:rRNA acetylation involved in maturation of SSU-rRNA"/>
    <property type="evidence" value="ECO:0007669"/>
    <property type="project" value="InterPro"/>
</dbReference>
<comment type="catalytic activity">
    <reaction evidence="9">
        <text>a cytidine in tRNA + acetyl-CoA + ATP + H2O = an N(4)-acetylcytidine in tRNA + ADP + phosphate + CoA + H(+)</text>
        <dbReference type="Rhea" id="RHEA:53876"/>
        <dbReference type="Rhea" id="RHEA-COMP:13670"/>
        <dbReference type="Rhea" id="RHEA-COMP:13671"/>
        <dbReference type="ChEBI" id="CHEBI:15377"/>
        <dbReference type="ChEBI" id="CHEBI:15378"/>
        <dbReference type="ChEBI" id="CHEBI:30616"/>
        <dbReference type="ChEBI" id="CHEBI:43474"/>
        <dbReference type="ChEBI" id="CHEBI:57287"/>
        <dbReference type="ChEBI" id="CHEBI:57288"/>
        <dbReference type="ChEBI" id="CHEBI:74900"/>
        <dbReference type="ChEBI" id="CHEBI:82748"/>
        <dbReference type="ChEBI" id="CHEBI:456216"/>
    </reaction>
</comment>
<dbReference type="FunFam" id="3.40.50.11040:FF:000002">
    <property type="entry name" value="RNA cytidine acetyltransferase"/>
    <property type="match status" value="1"/>
</dbReference>
<evidence type="ECO:0000256" key="4">
    <source>
        <dbReference type="ARBA" id="ARBA00022694"/>
    </source>
</evidence>
<dbReference type="OrthoDB" id="10067491at2759"/>
<dbReference type="Pfam" id="PF13718">
    <property type="entry name" value="GNAT_acetyltr_2"/>
    <property type="match status" value="1"/>
</dbReference>
<evidence type="ECO:0000313" key="16">
    <source>
        <dbReference type="Proteomes" id="UP001151582"/>
    </source>
</evidence>
<evidence type="ECO:0000256" key="9">
    <source>
        <dbReference type="HAMAP-Rule" id="MF_03211"/>
    </source>
</evidence>
<dbReference type="GO" id="GO:1990883">
    <property type="term" value="F:18S rRNA cytidine N-acetyltransferase activity"/>
    <property type="evidence" value="ECO:0007669"/>
    <property type="project" value="TreeGrafter"/>
</dbReference>
<feature type="binding site" evidence="9">
    <location>
        <begin position="657"/>
        <end position="659"/>
    </location>
    <ligand>
        <name>acetyl-CoA</name>
        <dbReference type="ChEBI" id="CHEBI:57288"/>
    </ligand>
</feature>
<dbReference type="InterPro" id="IPR033688">
    <property type="entry name" value="NAT10"/>
</dbReference>
<evidence type="ECO:0000256" key="6">
    <source>
        <dbReference type="ARBA" id="ARBA00022840"/>
    </source>
</evidence>
<gene>
    <name evidence="9 15" type="primary">NAT10</name>
    <name evidence="15" type="ORF">H4R34_002606</name>
</gene>
<dbReference type="GO" id="GO:0005730">
    <property type="term" value="C:nucleolus"/>
    <property type="evidence" value="ECO:0007669"/>
    <property type="project" value="UniProtKB-SubCell"/>
</dbReference>
<dbReference type="Pfam" id="PF05127">
    <property type="entry name" value="NAT10_TcmA_helicase"/>
    <property type="match status" value="1"/>
</dbReference>
<dbReference type="GO" id="GO:0005524">
    <property type="term" value="F:ATP binding"/>
    <property type="evidence" value="ECO:0007669"/>
    <property type="project" value="UniProtKB-UniRule"/>
</dbReference>
<protein>
    <recommendedName>
        <fullName evidence="9">RNA cytidine acetyltransferase</fullName>
        <ecNumber evidence="9">2.3.1.-</ecNumber>
    </recommendedName>
    <alternativeName>
        <fullName evidence="9">18S rRNA cytosine acetyltransferase</fullName>
    </alternativeName>
</protein>
<keyword evidence="8 9" id="KW-0012">Acyltransferase</keyword>
<comment type="similarity">
    <text evidence="9">Belongs to the RNA cytidine acetyltransferase family. NAT10 subfamily.</text>
</comment>
<dbReference type="Gene3D" id="3.40.50.300">
    <property type="entry name" value="P-loop containing nucleotide triphosphate hydrolases"/>
    <property type="match status" value="1"/>
</dbReference>
<comment type="catalytic activity">
    <reaction evidence="9">
        <text>a cytidine in 18S rRNA + acetyl-CoA + ATP + H2O = an N(4)-acetylcytidine in 18S rRNA + ADP + phosphate + CoA + H(+)</text>
        <dbReference type="Rhea" id="RHEA:51424"/>
        <dbReference type="Rhea" id="RHEA-COMP:13575"/>
        <dbReference type="Rhea" id="RHEA-COMP:13576"/>
        <dbReference type="ChEBI" id="CHEBI:15377"/>
        <dbReference type="ChEBI" id="CHEBI:15378"/>
        <dbReference type="ChEBI" id="CHEBI:30616"/>
        <dbReference type="ChEBI" id="CHEBI:43474"/>
        <dbReference type="ChEBI" id="CHEBI:57287"/>
        <dbReference type="ChEBI" id="CHEBI:57288"/>
        <dbReference type="ChEBI" id="CHEBI:74900"/>
        <dbReference type="ChEBI" id="CHEBI:82748"/>
        <dbReference type="ChEBI" id="CHEBI:456216"/>
    </reaction>
</comment>
<dbReference type="EC" id="2.3.1.-" evidence="9"/>
<comment type="subunit">
    <text evidence="9">Interacts with TAN1.</text>
</comment>
<dbReference type="InterPro" id="IPR000182">
    <property type="entry name" value="GNAT_dom"/>
</dbReference>
<evidence type="ECO:0000259" key="13">
    <source>
        <dbReference type="Pfam" id="PF13718"/>
    </source>
</evidence>
<organism evidence="15 16">
    <name type="scientific">Dimargaris verticillata</name>
    <dbReference type="NCBI Taxonomy" id="2761393"/>
    <lineage>
        <taxon>Eukaryota</taxon>
        <taxon>Fungi</taxon>
        <taxon>Fungi incertae sedis</taxon>
        <taxon>Zoopagomycota</taxon>
        <taxon>Kickxellomycotina</taxon>
        <taxon>Dimargaritomycetes</taxon>
        <taxon>Dimargaritales</taxon>
        <taxon>Dimargaritaceae</taxon>
        <taxon>Dimargaris</taxon>
    </lineage>
</organism>
<dbReference type="Gene3D" id="3.40.630.30">
    <property type="match status" value="1"/>
</dbReference>
<dbReference type="PANTHER" id="PTHR10925">
    <property type="entry name" value="N-ACETYLTRANSFERASE 10"/>
    <property type="match status" value="1"/>
</dbReference>
<evidence type="ECO:0000259" key="14">
    <source>
        <dbReference type="Pfam" id="PF13725"/>
    </source>
</evidence>
<evidence type="ECO:0000256" key="8">
    <source>
        <dbReference type="ARBA" id="ARBA00023315"/>
    </source>
</evidence>
<evidence type="ECO:0000259" key="11">
    <source>
        <dbReference type="Pfam" id="PF05127"/>
    </source>
</evidence>
<comment type="caution">
    <text evidence="15">The sequence shown here is derived from an EMBL/GenBank/DDBJ whole genome shotgun (WGS) entry which is preliminary data.</text>
</comment>
<sequence>MVRKAVDPRVNTLIRNGVDSRHRSFFVIVGDRGRNQVANLHWMLSQCAVASRPSVLWCYKKDLGFSTHRIQREKKIRREVKNGLRQPNDQDPFELFITVTDIRYTYYKETHKVLGNTFGMCVLQDFEALTPNLLARTIETVEGGGMVVLLLKSMESLKQLYTMTMDVHNRYRTEAHQDVVARFNERFILSLGSCDNCLVVDDELNVLPISMGKHIQPSNHAAAAAAETSDPLKLAAAVKAKQELKQLQESLADVQPVGTLVNQARTVDQAKAIMTFVDSISEKTLRSTVALTAARGRGKSAALGIAMASAIAYGYSNIFVTSPSPENLNTLFEFVFKGFDALGYEEHMDYDIVQSTNPDFNKAIVRVNVFKQHRQTIQYIQPQDAHVLGQAELLVIDEAAAIPLPLVRKLLGPYLVFMASTINGYEGTGRSLSLKLIQQLREQSRGLTDRSSPNDAGTLVARDGKAVKHSIGDGIATASGGLGGGRVLREIKLEEPIRYATGDKVEKWLNRLLCLDATIVSKSIQGCPHPSECELFFINRDTLFSYHPVSETFLQRIMSLYVASHYKNTPNDLQLMSDAPAHQLFVLLPPVDANANALPDPLCVIQVCLEGQISRQTILNSLNRGIRAGGDLIPWLMSQQFQDNDFAQLSGARIVRIATHPDYAGMGYGSRALELLRRFYSGEFHSLSETNEAGDDESKFSLPRITDADLAKPLTSSQLHTETVKVRDPRKMPPLLLKLAEKRAPRLHYLGVSYGLTGQLYKFWTRAEFVPVYLRQTANDLTGEHTCVMLRALPVPEAVEAAGSSLVVDKHWVAAFARDFHRRFLTLLSYQFSQFASVTALNILSTAHRAWKEAETTFAGTNGGPDSDGHLVAATGPVDGALQQFPLLTRREMYRHFSPYDLKRLETYSNNLSDHHVIMDLLPIIARLYYNDLIVEPAGVVTPTGSQSQPKQRQQGRPISLSGVQSTVLLAMGLQHKSVDDIGKELHLPVNQVLGMLTKLCKKIYLGFKRCETRDAQQDMGALGTEQDALMLAAASSLKPAQHSGGSAESGDTDDASSAAGSDVEGWQGFGEHDDDDETSASASSDEESDSSASDDDKVPVARQPAVKPQRATPNKQQQKQKQSVPQALKMKAPANAQSKSNAKENGRPAPTSTKGKPSKRSDDKRKKPAQTTTDQDGMGQIQRNQRDIIDSLNLAEFEVDADSVGLKAARGRVEGTAQKRKPQDSEDWKQANPKGSKQGKKPKKFGGPNKKPANRR</sequence>
<dbReference type="AlphaFoldDB" id="A0A9W8B965"/>
<feature type="domain" description="Possible tRNA binding" evidence="14">
    <location>
        <begin position="812"/>
        <end position="853"/>
    </location>
</feature>
<keyword evidence="16" id="KW-1185">Reference proteome</keyword>
<keyword evidence="6 9" id="KW-0067">ATP-binding</keyword>
<proteinExistence type="inferred from homology"/>
<evidence type="ECO:0000256" key="3">
    <source>
        <dbReference type="ARBA" id="ARBA00022679"/>
    </source>
</evidence>
<feature type="domain" description="Possible tRNA binding" evidence="14">
    <location>
        <begin position="957"/>
        <end position="1026"/>
    </location>
</feature>
<keyword evidence="5 9" id="KW-0547">Nucleotide-binding</keyword>
<dbReference type="Gene3D" id="3.40.50.11040">
    <property type="match status" value="1"/>
</dbReference>
<feature type="binding site" evidence="9">
    <location>
        <begin position="664"/>
        <end position="670"/>
    </location>
    <ligand>
        <name>acetyl-CoA</name>
        <dbReference type="ChEBI" id="CHEBI:57288"/>
    </ligand>
</feature>
<accession>A0A9W8B965</accession>
<keyword evidence="7 9" id="KW-0539">Nucleus</keyword>
<dbReference type="HAMAP" id="MF_03211">
    <property type="entry name" value="RNA_acetyltr_Nat10"/>
    <property type="match status" value="1"/>
</dbReference>
<feature type="compositionally biased region" description="Acidic residues" evidence="10">
    <location>
        <begin position="1073"/>
        <end position="1094"/>
    </location>
</feature>
<dbReference type="InterPro" id="IPR032672">
    <property type="entry name" value="TmcA/NAT10/Kre33"/>
</dbReference>
<feature type="binding site" evidence="9">
    <location>
        <begin position="296"/>
        <end position="305"/>
    </location>
    <ligand>
        <name>ATP</name>
        <dbReference type="ChEBI" id="CHEBI:30616"/>
    </ligand>
</feature>
<feature type="domain" description="TcmA/NAT10 helicase" evidence="11">
    <location>
        <begin position="291"/>
        <end position="516"/>
    </location>
</feature>
<feature type="binding site" evidence="9">
    <location>
        <position position="766"/>
    </location>
    <ligand>
        <name>acetyl-CoA</name>
        <dbReference type="ChEBI" id="CHEBI:57288"/>
    </ligand>
</feature>
<feature type="domain" description="Possible tRNA binding" evidence="14">
    <location>
        <begin position="888"/>
        <end position="932"/>
    </location>
</feature>
<dbReference type="GO" id="GO:0030686">
    <property type="term" value="C:90S preribosome"/>
    <property type="evidence" value="ECO:0007669"/>
    <property type="project" value="TreeGrafter"/>
</dbReference>
<keyword evidence="2 9" id="KW-0698">rRNA processing</keyword>
<evidence type="ECO:0000256" key="10">
    <source>
        <dbReference type="SAM" id="MobiDB-lite"/>
    </source>
</evidence>
<dbReference type="Pfam" id="PF13725">
    <property type="entry name" value="tRNA_bind_2"/>
    <property type="match status" value="3"/>
</dbReference>
<keyword evidence="3 9" id="KW-0808">Transferase</keyword>
<dbReference type="InterPro" id="IPR027992">
    <property type="entry name" value="tRNA_bind_dom"/>
</dbReference>
<evidence type="ECO:0000256" key="1">
    <source>
        <dbReference type="ARBA" id="ARBA00004604"/>
    </source>
</evidence>
<evidence type="ECO:0000313" key="15">
    <source>
        <dbReference type="EMBL" id="KAJ1980044.1"/>
    </source>
</evidence>
<feature type="domain" description="N-acetyltransferase" evidence="13">
    <location>
        <begin position="556"/>
        <end position="793"/>
    </location>
</feature>
<dbReference type="InterPro" id="IPR013562">
    <property type="entry name" value="TmcA/NAT10_N"/>
</dbReference>
<comment type="function">
    <text evidence="9">RNA cytidine acetyltransferase with specificity toward both 18S rRNA and tRNAs. Catalyzes the formation of N(4)-acetylcytidine (ac4C) in 18S rRNA. Required for early nucleolar cleavages of precursor rRNA at sites A0, A1 and A2 during 18S rRNA synthesis. Catalyzes the formation of ac4C in serine and leucine tRNAs. Requires the tRNA-binding adapter protein TAN1 for full tRNA acetyltransferase activity but not for 18S rRNA acetylation.</text>
</comment>
<feature type="binding site" evidence="9">
    <location>
        <position position="498"/>
    </location>
    <ligand>
        <name>ATP</name>
        <dbReference type="ChEBI" id="CHEBI:30616"/>
    </ligand>
</feature>
<dbReference type="Proteomes" id="UP001151582">
    <property type="component" value="Unassembled WGS sequence"/>
</dbReference>